<name>A0AAV5TIQ7_9BILA</name>
<proteinExistence type="predicted"/>
<accession>A0AAV5TIQ7</accession>
<sequence>MKDEKIDLLLCPSTVARAMPHSLPVQMPNTVLFPTILWTAMNFPAGVVTVGSWNEMDEAALEFYPGKGLVENAIKRGCKNSVGLPLSVQLVAPSFR</sequence>
<dbReference type="GO" id="GO:0004040">
    <property type="term" value="F:amidase activity"/>
    <property type="evidence" value="ECO:0007669"/>
    <property type="project" value="TreeGrafter"/>
</dbReference>
<evidence type="ECO:0000313" key="2">
    <source>
        <dbReference type="Proteomes" id="UP001432027"/>
    </source>
</evidence>
<dbReference type="Gene3D" id="3.90.1300.10">
    <property type="entry name" value="Amidase signature (AS) domain"/>
    <property type="match status" value="1"/>
</dbReference>
<reference evidence="1" key="1">
    <citation type="submission" date="2023-10" db="EMBL/GenBank/DDBJ databases">
        <title>Genome assembly of Pristionchus species.</title>
        <authorList>
            <person name="Yoshida K."/>
            <person name="Sommer R.J."/>
        </authorList>
    </citation>
    <scope>NUCLEOTIDE SEQUENCE</scope>
    <source>
        <strain evidence="1">RS0144</strain>
    </source>
</reference>
<dbReference type="EMBL" id="BTSX01000004">
    <property type="protein sequence ID" value="GMS94143.1"/>
    <property type="molecule type" value="Genomic_DNA"/>
</dbReference>
<keyword evidence="2" id="KW-1185">Reference proteome</keyword>
<dbReference type="InterPro" id="IPR036928">
    <property type="entry name" value="AS_sf"/>
</dbReference>
<evidence type="ECO:0008006" key="3">
    <source>
        <dbReference type="Google" id="ProtNLM"/>
    </source>
</evidence>
<protein>
    <recommendedName>
        <fullName evidence="3">Amidase domain-containing protein</fullName>
    </recommendedName>
</protein>
<dbReference type="PANTHER" id="PTHR45847">
    <property type="entry name" value="FATTY ACID AMIDE HYDROLASE"/>
    <property type="match status" value="1"/>
</dbReference>
<dbReference type="InterPro" id="IPR052096">
    <property type="entry name" value="Endocannabinoid_amidase"/>
</dbReference>
<feature type="non-terminal residue" evidence="1">
    <location>
        <position position="96"/>
    </location>
</feature>
<dbReference type="AlphaFoldDB" id="A0AAV5TIQ7"/>
<dbReference type="GO" id="GO:0009062">
    <property type="term" value="P:fatty acid catabolic process"/>
    <property type="evidence" value="ECO:0007669"/>
    <property type="project" value="TreeGrafter"/>
</dbReference>
<dbReference type="PANTHER" id="PTHR45847:SF10">
    <property type="entry name" value="FATTY ACID AMIDE HYDROLASE 1"/>
    <property type="match status" value="1"/>
</dbReference>
<dbReference type="SUPFAM" id="SSF75304">
    <property type="entry name" value="Amidase signature (AS) enzymes"/>
    <property type="match status" value="1"/>
</dbReference>
<gene>
    <name evidence="1" type="ORF">PENTCL1PPCAC_16318</name>
</gene>
<dbReference type="Proteomes" id="UP001432027">
    <property type="component" value="Unassembled WGS sequence"/>
</dbReference>
<comment type="caution">
    <text evidence="1">The sequence shown here is derived from an EMBL/GenBank/DDBJ whole genome shotgun (WGS) entry which is preliminary data.</text>
</comment>
<dbReference type="GO" id="GO:0017064">
    <property type="term" value="F:fatty acid amide hydrolase activity"/>
    <property type="evidence" value="ECO:0007669"/>
    <property type="project" value="TreeGrafter"/>
</dbReference>
<organism evidence="1 2">
    <name type="scientific">Pristionchus entomophagus</name>
    <dbReference type="NCBI Taxonomy" id="358040"/>
    <lineage>
        <taxon>Eukaryota</taxon>
        <taxon>Metazoa</taxon>
        <taxon>Ecdysozoa</taxon>
        <taxon>Nematoda</taxon>
        <taxon>Chromadorea</taxon>
        <taxon>Rhabditida</taxon>
        <taxon>Rhabditina</taxon>
        <taxon>Diplogasteromorpha</taxon>
        <taxon>Diplogasteroidea</taxon>
        <taxon>Neodiplogasteridae</taxon>
        <taxon>Pristionchus</taxon>
    </lineage>
</organism>
<evidence type="ECO:0000313" key="1">
    <source>
        <dbReference type="EMBL" id="GMS94143.1"/>
    </source>
</evidence>